<dbReference type="InterPro" id="IPR003111">
    <property type="entry name" value="Lon_prtase_N"/>
</dbReference>
<keyword evidence="9" id="KW-1185">Reference proteome</keyword>
<dbReference type="PROSITE" id="PS51787">
    <property type="entry name" value="LON_N"/>
    <property type="match status" value="1"/>
</dbReference>
<gene>
    <name evidence="8" type="ORF">VHEMI05987</name>
</gene>
<dbReference type="SMART" id="SM00464">
    <property type="entry name" value="LON"/>
    <property type="match status" value="1"/>
</dbReference>
<name>A0A0A1TK58_9HYPO</name>
<dbReference type="Gene3D" id="2.30.130.40">
    <property type="entry name" value="LON domain-like"/>
    <property type="match status" value="1"/>
</dbReference>
<dbReference type="PROSITE" id="PS50089">
    <property type="entry name" value="ZF_RING_2"/>
    <property type="match status" value="1"/>
</dbReference>
<evidence type="ECO:0000256" key="2">
    <source>
        <dbReference type="ARBA" id="ARBA00022771"/>
    </source>
</evidence>
<dbReference type="InterPro" id="IPR001841">
    <property type="entry name" value="Znf_RING"/>
</dbReference>
<dbReference type="InterPro" id="IPR018957">
    <property type="entry name" value="Znf_C3HC4_RING-type"/>
</dbReference>
<dbReference type="STRING" id="1531966.A0A0A1TK58"/>
<dbReference type="EMBL" id="CDHN01000003">
    <property type="protein sequence ID" value="CEJ90187.1"/>
    <property type="molecule type" value="Genomic_DNA"/>
</dbReference>
<evidence type="ECO:0000256" key="3">
    <source>
        <dbReference type="ARBA" id="ARBA00022833"/>
    </source>
</evidence>
<dbReference type="GO" id="GO:0008270">
    <property type="term" value="F:zinc ion binding"/>
    <property type="evidence" value="ECO:0007669"/>
    <property type="project" value="UniProtKB-KW"/>
</dbReference>
<dbReference type="InterPro" id="IPR013083">
    <property type="entry name" value="Znf_RING/FYVE/PHD"/>
</dbReference>
<sequence length="564" mass="63175">MSSNQPHTPTPSGPTLPPGLCGSRFDEQQHTLEYSGPNPAMTDQDTIGCDSPPPSASRLSPHTLLNLFICRICTKPYRDATTLPCGRTMCKACVPTTYDRIDISYPADPERQKGFICPIKDCAKEHTIGDCATDVVLNKLAEHLRDALRASDADGVADSSSLLKEFTTIWNNAELNGTSDDDKEGAETAVEQISREADEFDNIQTMSRSEMDCQICYALFHDPITTGCGHTFCRSCLYRILDHSRYCPICRRKLAISPRLTLESCPANEALSNIITTCWQAESIARADMLAADEAARRNDLGVPLFICTLAFPQMPTFLHIFEPRYKLMIRRALDNDRTFGMVQPKRPRHSGDANFYELGTLMRIVNAEFYPDGRCLIETIGLSRFRVVRHGSVDGYAVAETERIHDISLEEEEALEALQVSGIRTQGVTLLEIPIDQLNNEATGQPRVPNPNPPLAARVPPAILQDLDTLPTQDLVRFALEFVDRMRERSAPWLADNVLDIYGECPRDPAVFPWWLASILPIKAREKYRLLSTSSVRSRLKICCSWILEWEGRIWPLSSCPIL</sequence>
<dbReference type="Pfam" id="PF13923">
    <property type="entry name" value="zf-C3HC4_2"/>
    <property type="match status" value="1"/>
</dbReference>
<dbReference type="Gene3D" id="3.30.40.10">
    <property type="entry name" value="Zinc/RING finger domain, C3HC4 (zinc finger)"/>
    <property type="match status" value="2"/>
</dbReference>
<evidence type="ECO:0008006" key="10">
    <source>
        <dbReference type="Google" id="ProtNLM"/>
    </source>
</evidence>
<organism evidence="8 9">
    <name type="scientific">[Torrubiella] hemipterigena</name>
    <dbReference type="NCBI Taxonomy" id="1531966"/>
    <lineage>
        <taxon>Eukaryota</taxon>
        <taxon>Fungi</taxon>
        <taxon>Dikarya</taxon>
        <taxon>Ascomycota</taxon>
        <taxon>Pezizomycotina</taxon>
        <taxon>Sordariomycetes</taxon>
        <taxon>Hypocreomycetidae</taxon>
        <taxon>Hypocreales</taxon>
        <taxon>Clavicipitaceae</taxon>
        <taxon>Clavicipitaceae incertae sedis</taxon>
        <taxon>'Torrubiella' clade</taxon>
    </lineage>
</organism>
<dbReference type="CDD" id="cd16514">
    <property type="entry name" value="RING-HC_LONFs_rpt2"/>
    <property type="match status" value="1"/>
</dbReference>
<dbReference type="PROSITE" id="PS00518">
    <property type="entry name" value="ZF_RING_1"/>
    <property type="match status" value="1"/>
</dbReference>
<feature type="domain" description="RING-type" evidence="6">
    <location>
        <begin position="213"/>
        <end position="251"/>
    </location>
</feature>
<feature type="compositionally biased region" description="Pro residues" evidence="5">
    <location>
        <begin position="8"/>
        <end position="17"/>
    </location>
</feature>
<dbReference type="InterPro" id="IPR046336">
    <property type="entry name" value="Lon_prtase_N_sf"/>
</dbReference>
<reference evidence="8 9" key="1">
    <citation type="journal article" date="2015" name="Genome Announc.">
        <title>Draft Genome Sequence and Gene Annotation of the Entomopathogenic Fungus Verticillium hemipterigenum.</title>
        <authorList>
            <person name="Horn F."/>
            <person name="Habel A."/>
            <person name="Scharf D.H."/>
            <person name="Dworschak J."/>
            <person name="Brakhage A.A."/>
            <person name="Guthke R."/>
            <person name="Hertweck C."/>
            <person name="Linde J."/>
        </authorList>
    </citation>
    <scope>NUCLEOTIDE SEQUENCE [LARGE SCALE GENOMIC DNA]</scope>
</reference>
<evidence type="ECO:0000256" key="4">
    <source>
        <dbReference type="PROSITE-ProRule" id="PRU00175"/>
    </source>
</evidence>
<dbReference type="PANTHER" id="PTHR23327:SF42">
    <property type="entry name" value="LON PEPTIDASE N-TERMINAL DOMAIN AND RING FINGER PROTEIN C14F5.10C"/>
    <property type="match status" value="1"/>
</dbReference>
<feature type="domain" description="Lon N-terminal" evidence="7">
    <location>
        <begin position="300"/>
        <end position="552"/>
    </location>
</feature>
<dbReference type="Pfam" id="PF00097">
    <property type="entry name" value="zf-C3HC4"/>
    <property type="match status" value="1"/>
</dbReference>
<dbReference type="Pfam" id="PF02190">
    <property type="entry name" value="LON_substr_bdg"/>
    <property type="match status" value="1"/>
</dbReference>
<dbReference type="PANTHER" id="PTHR23327">
    <property type="entry name" value="RING FINGER PROTEIN 127"/>
    <property type="match status" value="1"/>
</dbReference>
<evidence type="ECO:0000259" key="7">
    <source>
        <dbReference type="PROSITE" id="PS51787"/>
    </source>
</evidence>
<evidence type="ECO:0000313" key="8">
    <source>
        <dbReference type="EMBL" id="CEJ90187.1"/>
    </source>
</evidence>
<dbReference type="Proteomes" id="UP000039046">
    <property type="component" value="Unassembled WGS sequence"/>
</dbReference>
<dbReference type="SUPFAM" id="SSF57850">
    <property type="entry name" value="RING/U-box"/>
    <property type="match status" value="2"/>
</dbReference>
<dbReference type="InterPro" id="IPR015947">
    <property type="entry name" value="PUA-like_sf"/>
</dbReference>
<dbReference type="GO" id="GO:0061630">
    <property type="term" value="F:ubiquitin protein ligase activity"/>
    <property type="evidence" value="ECO:0007669"/>
    <property type="project" value="TreeGrafter"/>
</dbReference>
<accession>A0A0A1TK58</accession>
<evidence type="ECO:0000313" key="9">
    <source>
        <dbReference type="Proteomes" id="UP000039046"/>
    </source>
</evidence>
<protein>
    <recommendedName>
        <fullName evidence="10">ATP-dependent protease La domain-containing protein</fullName>
    </recommendedName>
</protein>
<keyword evidence="2 4" id="KW-0863">Zinc-finger</keyword>
<dbReference type="SUPFAM" id="SSF88697">
    <property type="entry name" value="PUA domain-like"/>
    <property type="match status" value="1"/>
</dbReference>
<keyword evidence="1" id="KW-0479">Metal-binding</keyword>
<dbReference type="OrthoDB" id="264917at2759"/>
<dbReference type="AlphaFoldDB" id="A0A0A1TK58"/>
<keyword evidence="3" id="KW-0862">Zinc</keyword>
<evidence type="ECO:0000259" key="6">
    <source>
        <dbReference type="PROSITE" id="PS50089"/>
    </source>
</evidence>
<evidence type="ECO:0000256" key="1">
    <source>
        <dbReference type="ARBA" id="ARBA00022723"/>
    </source>
</evidence>
<feature type="region of interest" description="Disordered" evidence="5">
    <location>
        <begin position="1"/>
        <end position="55"/>
    </location>
</feature>
<dbReference type="Gene3D" id="1.20.58.1480">
    <property type="match status" value="1"/>
</dbReference>
<dbReference type="InterPro" id="IPR017907">
    <property type="entry name" value="Znf_RING_CS"/>
</dbReference>
<dbReference type="SMART" id="SM00184">
    <property type="entry name" value="RING"/>
    <property type="match status" value="2"/>
</dbReference>
<proteinExistence type="predicted"/>
<evidence type="ECO:0000256" key="5">
    <source>
        <dbReference type="SAM" id="MobiDB-lite"/>
    </source>
</evidence>